<dbReference type="GO" id="GO:0042048">
    <property type="term" value="P:olfactory behavior"/>
    <property type="evidence" value="ECO:0007669"/>
    <property type="project" value="TreeGrafter"/>
</dbReference>
<feature type="transmembrane region" description="Helical" evidence="1">
    <location>
        <begin position="186"/>
        <end position="209"/>
    </location>
</feature>
<dbReference type="GO" id="GO:0005886">
    <property type="term" value="C:plasma membrane"/>
    <property type="evidence" value="ECO:0007669"/>
    <property type="project" value="TreeGrafter"/>
</dbReference>
<evidence type="ECO:0000256" key="1">
    <source>
        <dbReference type="SAM" id="Phobius"/>
    </source>
</evidence>
<evidence type="ECO:0000313" key="3">
    <source>
        <dbReference type="Proteomes" id="UP000835052"/>
    </source>
</evidence>
<dbReference type="SUPFAM" id="SSF81321">
    <property type="entry name" value="Family A G protein-coupled receptor-like"/>
    <property type="match status" value="1"/>
</dbReference>
<sequence>MYAITLFILALHFIYRYLSVSRPRMLRFFTRRYSFIWVLLIVAIGANCFILQFYTLGPVPEVTEAVRAYIYQQYKEKIDELPYNHVRYFIVGEGGKLEFNIRQLNAIFGLVFCLPATMIASLLCGLKTWSCINNQLSVTAATSTIRLQRQLLYALLAQYIIPCFFNYIPLLVTFLSPAFFITLDPYTNAICSLIPYYPALDGIAVILIIKDYRTQLKCKSARPSGTGCVPVYGPKSHKFDPRRDTTKDFKKFCKWDTTAS</sequence>
<feature type="transmembrane region" description="Helical" evidence="1">
    <location>
        <begin position="106"/>
        <end position="130"/>
    </location>
</feature>
<evidence type="ECO:0000313" key="2">
    <source>
        <dbReference type="EMBL" id="CAD6186431.1"/>
    </source>
</evidence>
<dbReference type="Pfam" id="PF10326">
    <property type="entry name" value="7TM_GPCR_Str"/>
    <property type="match status" value="1"/>
</dbReference>
<dbReference type="GO" id="GO:0038022">
    <property type="term" value="F:G protein-coupled olfactory receptor activity"/>
    <property type="evidence" value="ECO:0007669"/>
    <property type="project" value="TreeGrafter"/>
</dbReference>
<gene>
    <name evidence="2" type="ORF">CAUJ_LOCUS2350</name>
</gene>
<protein>
    <recommendedName>
        <fullName evidence="4">G protein-coupled receptor</fullName>
    </recommendedName>
</protein>
<comment type="caution">
    <text evidence="2">The sequence shown here is derived from an EMBL/GenBank/DDBJ whole genome shotgun (WGS) entry which is preliminary data.</text>
</comment>
<keyword evidence="3" id="KW-1185">Reference proteome</keyword>
<feature type="transmembrane region" description="Helical" evidence="1">
    <location>
        <begin position="6"/>
        <end position="23"/>
    </location>
</feature>
<dbReference type="Proteomes" id="UP000835052">
    <property type="component" value="Unassembled WGS sequence"/>
</dbReference>
<keyword evidence="1" id="KW-0812">Transmembrane</keyword>
<keyword evidence="1" id="KW-0472">Membrane</keyword>
<dbReference type="InterPro" id="IPR019428">
    <property type="entry name" value="7TM_GPCR_serpentine_rcpt_Str"/>
</dbReference>
<keyword evidence="1" id="KW-1133">Transmembrane helix</keyword>
<dbReference type="PANTHER" id="PTHR22943:SF77">
    <property type="entry name" value="SEVEN TM RECEPTOR"/>
    <property type="match status" value="1"/>
</dbReference>
<feature type="transmembrane region" description="Helical" evidence="1">
    <location>
        <begin position="151"/>
        <end position="180"/>
    </location>
</feature>
<feature type="transmembrane region" description="Helical" evidence="1">
    <location>
        <begin position="35"/>
        <end position="54"/>
    </location>
</feature>
<organism evidence="2 3">
    <name type="scientific">Caenorhabditis auriculariae</name>
    <dbReference type="NCBI Taxonomy" id="2777116"/>
    <lineage>
        <taxon>Eukaryota</taxon>
        <taxon>Metazoa</taxon>
        <taxon>Ecdysozoa</taxon>
        <taxon>Nematoda</taxon>
        <taxon>Chromadorea</taxon>
        <taxon>Rhabditida</taxon>
        <taxon>Rhabditina</taxon>
        <taxon>Rhabditomorpha</taxon>
        <taxon>Rhabditoidea</taxon>
        <taxon>Rhabditidae</taxon>
        <taxon>Peloderinae</taxon>
        <taxon>Caenorhabditis</taxon>
    </lineage>
</organism>
<dbReference type="OrthoDB" id="5812563at2759"/>
<dbReference type="EMBL" id="CAJGYM010000004">
    <property type="protein sequence ID" value="CAD6186431.1"/>
    <property type="molecule type" value="Genomic_DNA"/>
</dbReference>
<dbReference type="PANTHER" id="PTHR22943">
    <property type="entry name" value="7-TRANSMEMBRANE DOMAIN RECEPTOR C.ELEGANS"/>
    <property type="match status" value="1"/>
</dbReference>
<reference evidence="2" key="1">
    <citation type="submission" date="2020-10" db="EMBL/GenBank/DDBJ databases">
        <authorList>
            <person name="Kikuchi T."/>
        </authorList>
    </citation>
    <scope>NUCLEOTIDE SEQUENCE</scope>
    <source>
        <strain evidence="2">NKZ352</strain>
    </source>
</reference>
<evidence type="ECO:0008006" key="4">
    <source>
        <dbReference type="Google" id="ProtNLM"/>
    </source>
</evidence>
<dbReference type="AlphaFoldDB" id="A0A8S1GU37"/>
<name>A0A8S1GU37_9PELO</name>
<proteinExistence type="predicted"/>
<accession>A0A8S1GU37</accession>